<feature type="transmembrane region" description="Helical" evidence="6">
    <location>
        <begin position="178"/>
        <end position="200"/>
    </location>
</feature>
<evidence type="ECO:0000313" key="8">
    <source>
        <dbReference type="EMBL" id="ORY51947.1"/>
    </source>
</evidence>
<dbReference type="PANTHER" id="PTHR21236">
    <property type="entry name" value="GOLGI MEMBRANE PROTEIN YIP1"/>
    <property type="match status" value="1"/>
</dbReference>
<feature type="transmembrane region" description="Helical" evidence="6">
    <location>
        <begin position="117"/>
        <end position="141"/>
    </location>
</feature>
<dbReference type="OrthoDB" id="411251at2759"/>
<sequence>MQSFSGNINNAAAPLVGSGQGVDTLDEPVMDTIMRDLRSIWEKLRMVLIPRKDSKNVLRDWDLWGPLLLCLLLSLRLSLTAPESQVATVFTSIFVIIWGGAAIVTVNTKLLGGKLSIFQTICVLGYCIFPLVLASAVCLAISSIIVRGLIVAAAFGWSVVASMGFLNDVNLGNRKALAVYPMCLFYFIIGWMVLISRSVWELGSHTNQKNA</sequence>
<feature type="transmembrane region" description="Helical" evidence="6">
    <location>
        <begin position="148"/>
        <end position="166"/>
    </location>
</feature>
<keyword evidence="5 6" id="KW-0472">Membrane</keyword>
<evidence type="ECO:0000313" key="9">
    <source>
        <dbReference type="Proteomes" id="UP000193642"/>
    </source>
</evidence>
<dbReference type="PANTHER" id="PTHR21236:SF1">
    <property type="entry name" value="PROTEIN YIPF6"/>
    <property type="match status" value="1"/>
</dbReference>
<dbReference type="InterPro" id="IPR045231">
    <property type="entry name" value="Yip1/4-like"/>
</dbReference>
<evidence type="ECO:0000256" key="3">
    <source>
        <dbReference type="ARBA" id="ARBA00022692"/>
    </source>
</evidence>
<comment type="similarity">
    <text evidence="2 6">Belongs to the YIP1 family.</text>
</comment>
<dbReference type="GO" id="GO:0000139">
    <property type="term" value="C:Golgi membrane"/>
    <property type="evidence" value="ECO:0007669"/>
    <property type="project" value="UniProtKB-SubCell"/>
</dbReference>
<dbReference type="Pfam" id="PF04893">
    <property type="entry name" value="Yip1"/>
    <property type="match status" value="1"/>
</dbReference>
<reference evidence="8 9" key="1">
    <citation type="submission" date="2016-07" db="EMBL/GenBank/DDBJ databases">
        <title>Pervasive Adenine N6-methylation of Active Genes in Fungi.</title>
        <authorList>
            <consortium name="DOE Joint Genome Institute"/>
            <person name="Mondo S.J."/>
            <person name="Dannebaum R.O."/>
            <person name="Kuo R.C."/>
            <person name="Labutti K."/>
            <person name="Haridas S."/>
            <person name="Kuo A."/>
            <person name="Salamov A."/>
            <person name="Ahrendt S.R."/>
            <person name="Lipzen A."/>
            <person name="Sullivan W."/>
            <person name="Andreopoulos W.B."/>
            <person name="Clum A."/>
            <person name="Lindquist E."/>
            <person name="Daum C."/>
            <person name="Ramamoorthy G.K."/>
            <person name="Gryganskyi A."/>
            <person name="Culley D."/>
            <person name="Magnuson J.K."/>
            <person name="James T.Y."/>
            <person name="O'Malley M.A."/>
            <person name="Stajich J.E."/>
            <person name="Spatafora J.W."/>
            <person name="Visel A."/>
            <person name="Grigoriev I.V."/>
        </authorList>
    </citation>
    <scope>NUCLEOTIDE SEQUENCE [LARGE SCALE GENOMIC DNA]</scope>
    <source>
        <strain evidence="8 9">JEL800</strain>
    </source>
</reference>
<dbReference type="GO" id="GO:0006888">
    <property type="term" value="P:endoplasmic reticulum to Golgi vesicle-mediated transport"/>
    <property type="evidence" value="ECO:0007669"/>
    <property type="project" value="InterPro"/>
</dbReference>
<organism evidence="8 9">
    <name type="scientific">Rhizoclosmatium globosum</name>
    <dbReference type="NCBI Taxonomy" id="329046"/>
    <lineage>
        <taxon>Eukaryota</taxon>
        <taxon>Fungi</taxon>
        <taxon>Fungi incertae sedis</taxon>
        <taxon>Chytridiomycota</taxon>
        <taxon>Chytridiomycota incertae sedis</taxon>
        <taxon>Chytridiomycetes</taxon>
        <taxon>Chytridiales</taxon>
        <taxon>Chytriomycetaceae</taxon>
        <taxon>Rhizoclosmatium</taxon>
    </lineage>
</organism>
<evidence type="ECO:0000256" key="5">
    <source>
        <dbReference type="ARBA" id="ARBA00023136"/>
    </source>
</evidence>
<keyword evidence="3 6" id="KW-0812">Transmembrane</keyword>
<gene>
    <name evidence="8" type="ORF">BCR33DRAFT_403077</name>
</gene>
<comment type="subcellular location">
    <subcellularLocation>
        <location evidence="6">Golgi apparatus membrane</location>
        <topology evidence="6">Multi-pass membrane protein</topology>
    </subcellularLocation>
    <subcellularLocation>
        <location evidence="1">Membrane</location>
        <topology evidence="1">Multi-pass membrane protein</topology>
    </subcellularLocation>
</comment>
<dbReference type="GO" id="GO:0005802">
    <property type="term" value="C:trans-Golgi network"/>
    <property type="evidence" value="ECO:0007669"/>
    <property type="project" value="TreeGrafter"/>
</dbReference>
<dbReference type="STRING" id="329046.A0A1Y2CY92"/>
<feature type="domain" description="Yip1" evidence="7">
    <location>
        <begin position="46"/>
        <end position="192"/>
    </location>
</feature>
<dbReference type="InterPro" id="IPR006977">
    <property type="entry name" value="Yip1_dom"/>
</dbReference>
<dbReference type="AlphaFoldDB" id="A0A1Y2CY92"/>
<dbReference type="Proteomes" id="UP000193642">
    <property type="component" value="Unassembled WGS sequence"/>
</dbReference>
<evidence type="ECO:0000259" key="7">
    <source>
        <dbReference type="Pfam" id="PF04893"/>
    </source>
</evidence>
<comment type="caution">
    <text evidence="6">Lacks conserved residue(s) required for the propagation of feature annotation.</text>
</comment>
<evidence type="ECO:0000256" key="2">
    <source>
        <dbReference type="ARBA" id="ARBA00010596"/>
    </source>
</evidence>
<evidence type="ECO:0000256" key="6">
    <source>
        <dbReference type="RuleBase" id="RU361264"/>
    </source>
</evidence>
<feature type="transmembrane region" description="Helical" evidence="6">
    <location>
        <begin position="86"/>
        <end position="105"/>
    </location>
</feature>
<proteinExistence type="inferred from homology"/>
<name>A0A1Y2CY92_9FUNG</name>
<evidence type="ECO:0000256" key="4">
    <source>
        <dbReference type="ARBA" id="ARBA00022989"/>
    </source>
</evidence>
<keyword evidence="4 6" id="KW-1133">Transmembrane helix</keyword>
<comment type="caution">
    <text evidence="8">The sequence shown here is derived from an EMBL/GenBank/DDBJ whole genome shotgun (WGS) entry which is preliminary data.</text>
</comment>
<dbReference type="EMBL" id="MCGO01000004">
    <property type="protein sequence ID" value="ORY51947.1"/>
    <property type="molecule type" value="Genomic_DNA"/>
</dbReference>
<protein>
    <recommendedName>
        <fullName evidence="6">Protein YIP</fullName>
    </recommendedName>
</protein>
<evidence type="ECO:0000256" key="1">
    <source>
        <dbReference type="ARBA" id="ARBA00004141"/>
    </source>
</evidence>
<keyword evidence="9" id="KW-1185">Reference proteome</keyword>
<accession>A0A1Y2CY92</accession>